<dbReference type="GO" id="GO:0009880">
    <property type="term" value="P:embryonic pattern specification"/>
    <property type="evidence" value="ECO:0007669"/>
    <property type="project" value="TreeGrafter"/>
</dbReference>
<comment type="similarity">
    <text evidence="2">Belongs to the ripply family.</text>
</comment>
<evidence type="ECO:0008006" key="7">
    <source>
        <dbReference type="Google" id="ProtNLM"/>
    </source>
</evidence>
<reference evidence="5 6" key="1">
    <citation type="submission" date="2020-04" db="EMBL/GenBank/DDBJ databases">
        <title>Chromosome-level genome assembly of a cyprinid fish Onychostoma macrolepis by integration of Nanopore Sequencing, Bionano and Hi-C technology.</title>
        <authorList>
            <person name="Wang D."/>
        </authorList>
    </citation>
    <scope>NUCLEOTIDE SEQUENCE [LARGE SCALE GENOMIC DNA]</scope>
    <source>
        <strain evidence="5">SWU-2019</strain>
        <tissue evidence="5">Muscle</tissue>
    </source>
</reference>
<sequence length="134" mass="15598">MYSSASLSTDTMEKLTFTLGFNSETNATRPWRPWIHKTSHGRKTNAYKPYERASADDQHSKAAVMTTHPRGNSLLAHLDFCRLFWPKSRCFDYLYQDAEILLRNYPVQATICLYEDSDSDDDDDSDEEHEKEHN</sequence>
<accession>A0A7J6D6W3</accession>
<evidence type="ECO:0000313" key="5">
    <source>
        <dbReference type="EMBL" id="KAF4114990.1"/>
    </source>
</evidence>
<comment type="subcellular location">
    <subcellularLocation>
        <location evidence="1">Nucleus</location>
    </subcellularLocation>
</comment>
<dbReference type="Pfam" id="PF14998">
    <property type="entry name" value="Ripply"/>
    <property type="match status" value="1"/>
</dbReference>
<keyword evidence="6" id="KW-1185">Reference proteome</keyword>
<evidence type="ECO:0000313" key="6">
    <source>
        <dbReference type="Proteomes" id="UP000579812"/>
    </source>
</evidence>
<evidence type="ECO:0000256" key="1">
    <source>
        <dbReference type="ARBA" id="ARBA00004123"/>
    </source>
</evidence>
<evidence type="ECO:0000256" key="3">
    <source>
        <dbReference type="ARBA" id="ARBA00022473"/>
    </source>
</evidence>
<dbReference type="EMBL" id="JAAMOB010000004">
    <property type="protein sequence ID" value="KAF4114990.1"/>
    <property type="molecule type" value="Genomic_DNA"/>
</dbReference>
<dbReference type="PANTHER" id="PTHR16770">
    <property type="entry name" value="PROTEIN RIPPLY-LIKE"/>
    <property type="match status" value="1"/>
</dbReference>
<dbReference type="AlphaFoldDB" id="A0A7J6D6W3"/>
<keyword evidence="4" id="KW-0539">Nucleus</keyword>
<dbReference type="InterPro" id="IPR028127">
    <property type="entry name" value="Ripply_fam"/>
</dbReference>
<dbReference type="GO" id="GO:0000122">
    <property type="term" value="P:negative regulation of transcription by RNA polymerase II"/>
    <property type="evidence" value="ECO:0007669"/>
    <property type="project" value="TreeGrafter"/>
</dbReference>
<gene>
    <name evidence="5" type="ORF">G5714_005213</name>
</gene>
<organism evidence="5 6">
    <name type="scientific">Onychostoma macrolepis</name>
    <dbReference type="NCBI Taxonomy" id="369639"/>
    <lineage>
        <taxon>Eukaryota</taxon>
        <taxon>Metazoa</taxon>
        <taxon>Chordata</taxon>
        <taxon>Craniata</taxon>
        <taxon>Vertebrata</taxon>
        <taxon>Euteleostomi</taxon>
        <taxon>Actinopterygii</taxon>
        <taxon>Neopterygii</taxon>
        <taxon>Teleostei</taxon>
        <taxon>Ostariophysi</taxon>
        <taxon>Cypriniformes</taxon>
        <taxon>Cyprinidae</taxon>
        <taxon>Acrossocheilinae</taxon>
        <taxon>Onychostoma</taxon>
    </lineage>
</organism>
<dbReference type="GO" id="GO:0005634">
    <property type="term" value="C:nucleus"/>
    <property type="evidence" value="ECO:0007669"/>
    <property type="project" value="UniProtKB-SubCell"/>
</dbReference>
<dbReference type="PANTHER" id="PTHR16770:SF3">
    <property type="entry name" value="PROTEIN RIPPLY2"/>
    <property type="match status" value="1"/>
</dbReference>
<comment type="caution">
    <text evidence="5">The sequence shown here is derived from an EMBL/GenBank/DDBJ whole genome shotgun (WGS) entry which is preliminary data.</text>
</comment>
<keyword evidence="3" id="KW-0217">Developmental protein</keyword>
<protein>
    <recommendedName>
        <fullName evidence="7">Protein ripply2</fullName>
    </recommendedName>
</protein>
<evidence type="ECO:0000256" key="4">
    <source>
        <dbReference type="ARBA" id="ARBA00023242"/>
    </source>
</evidence>
<name>A0A7J6D6W3_9TELE</name>
<evidence type="ECO:0000256" key="2">
    <source>
        <dbReference type="ARBA" id="ARBA00006944"/>
    </source>
</evidence>
<dbReference type="Proteomes" id="UP000579812">
    <property type="component" value="Unassembled WGS sequence"/>
</dbReference>
<proteinExistence type="inferred from homology"/>